<accession>A0A1R4IUX3</accession>
<dbReference type="Gene3D" id="3.20.20.140">
    <property type="entry name" value="Metal-dependent hydrolases"/>
    <property type="match status" value="1"/>
</dbReference>
<evidence type="ECO:0000313" key="3">
    <source>
        <dbReference type="EMBL" id="TFI00374.1"/>
    </source>
</evidence>
<evidence type="ECO:0000313" key="5">
    <source>
        <dbReference type="Proteomes" id="UP000297477"/>
    </source>
</evidence>
<dbReference type="GO" id="GO:0004534">
    <property type="term" value="F:5'-3' RNA exonuclease activity"/>
    <property type="evidence" value="ECO:0007669"/>
    <property type="project" value="TreeGrafter"/>
</dbReference>
<dbReference type="EMBL" id="SPKT01000004">
    <property type="protein sequence ID" value="TFI00374.1"/>
    <property type="molecule type" value="Genomic_DNA"/>
</dbReference>
<dbReference type="SMART" id="SM00481">
    <property type="entry name" value="POLIIIAc"/>
    <property type="match status" value="1"/>
</dbReference>
<proteinExistence type="predicted"/>
<dbReference type="PANTHER" id="PTHR42924:SF3">
    <property type="entry name" value="POLYMERASE_HISTIDINOL PHOSPHATASE N-TERMINAL DOMAIN-CONTAINING PROTEIN"/>
    <property type="match status" value="1"/>
</dbReference>
<reference evidence="2 4" key="1">
    <citation type="submission" date="2017-02" db="EMBL/GenBank/DDBJ databases">
        <authorList>
            <person name="Peterson S.W."/>
        </authorList>
    </citation>
    <scope>NUCLEOTIDE SEQUENCE [LARGE SCALE GENOMIC DNA]</scope>
    <source>
        <strain evidence="2 4">2B3F</strain>
    </source>
</reference>
<evidence type="ECO:0000313" key="2">
    <source>
        <dbReference type="EMBL" id="SJN23123.1"/>
    </source>
</evidence>
<evidence type="ECO:0000259" key="1">
    <source>
        <dbReference type="SMART" id="SM00481"/>
    </source>
</evidence>
<dbReference type="RefSeq" id="WP_067189040.1">
    <property type="nucleotide sequence ID" value="NZ_CP126965.1"/>
</dbReference>
<dbReference type="Proteomes" id="UP000196230">
    <property type="component" value="Unassembled WGS sequence"/>
</dbReference>
<organism evidence="2 4">
    <name type="scientific">Micrococcus lylae</name>
    <dbReference type="NCBI Taxonomy" id="1273"/>
    <lineage>
        <taxon>Bacteria</taxon>
        <taxon>Bacillati</taxon>
        <taxon>Actinomycetota</taxon>
        <taxon>Actinomycetes</taxon>
        <taxon>Micrococcales</taxon>
        <taxon>Micrococcaceae</taxon>
        <taxon>Micrococcus</taxon>
    </lineage>
</organism>
<dbReference type="InterPro" id="IPR004013">
    <property type="entry name" value="PHP_dom"/>
</dbReference>
<reference evidence="3 5" key="2">
    <citation type="submission" date="2019-03" db="EMBL/GenBank/DDBJ databases">
        <title>Reclassification of Micrococcus aloeverae and Micrococcus yunnanensis as later heterotypic synonyms of Micrococcus luteus.</title>
        <authorList>
            <person name="Huang C.-H."/>
        </authorList>
    </citation>
    <scope>NUCLEOTIDE SEQUENCE [LARGE SCALE GENOMIC DNA]</scope>
    <source>
        <strain evidence="3 5">BCRC 12151</strain>
    </source>
</reference>
<feature type="domain" description="Polymerase/histidinol phosphatase N-terminal" evidence="1">
    <location>
        <begin position="6"/>
        <end position="71"/>
    </location>
</feature>
<dbReference type="PANTHER" id="PTHR42924">
    <property type="entry name" value="EXONUCLEASE"/>
    <property type="match status" value="1"/>
</dbReference>
<dbReference type="InterPro" id="IPR016195">
    <property type="entry name" value="Pol/histidinol_Pase-like"/>
</dbReference>
<evidence type="ECO:0000313" key="4">
    <source>
        <dbReference type="Proteomes" id="UP000196230"/>
    </source>
</evidence>
<protein>
    <submittedName>
        <fullName evidence="2">COG0613, Predicted metal-dependent phosphoesterases (PHP family)</fullName>
    </submittedName>
    <submittedName>
        <fullName evidence="3">PHP domain-containing protein</fullName>
    </submittedName>
</protein>
<dbReference type="InterPro" id="IPR003141">
    <property type="entry name" value="Pol/His_phosphatase_N"/>
</dbReference>
<dbReference type="Gene3D" id="1.10.150.650">
    <property type="match status" value="1"/>
</dbReference>
<dbReference type="AlphaFoldDB" id="A0A1R4IUX3"/>
<dbReference type="Proteomes" id="UP000297477">
    <property type="component" value="Unassembled WGS sequence"/>
</dbReference>
<keyword evidence="5" id="KW-1185">Reference proteome</keyword>
<sequence>MSTPRFDLHTHSTVSDGTESPAELVAAAAAAGLDGLALTDHDTNAGWAEAEEAARRHGLLLVRGMEMSCRTDEGVSVHLLSYLHDPEHDGLNAEMARARDARLHRAQMMVERLAEDFDLTWDDVLEHAGEGATIGRPHLADALVRIGVVPDRTAAFRSILAGSSKYYVPHYAPHPADAVRLVRDAGGVPVFAHPLASARGRVVGMETFEEMIGAGLGGLEVDHRDNPDEARAVLRGIAERHGLFTTGSSDYHGSGKPNRLGENLTAPEVLAEIERQATGTDVLR</sequence>
<name>A0A1R4IUX3_9MICC</name>
<dbReference type="OrthoDB" id="9804333at2"/>
<gene>
    <name evidence="3" type="ORF">E4A49_03045</name>
    <name evidence="2" type="ORF">FM125_04480</name>
</gene>
<dbReference type="GO" id="GO:0035312">
    <property type="term" value="F:5'-3' DNA exonuclease activity"/>
    <property type="evidence" value="ECO:0007669"/>
    <property type="project" value="TreeGrafter"/>
</dbReference>
<dbReference type="InterPro" id="IPR052018">
    <property type="entry name" value="PHP_domain"/>
</dbReference>
<dbReference type="Pfam" id="PF02811">
    <property type="entry name" value="PHP"/>
    <property type="match status" value="1"/>
</dbReference>
<dbReference type="SUPFAM" id="SSF89550">
    <property type="entry name" value="PHP domain-like"/>
    <property type="match status" value="1"/>
</dbReference>
<dbReference type="EMBL" id="FUKP01000028">
    <property type="protein sequence ID" value="SJN23123.1"/>
    <property type="molecule type" value="Genomic_DNA"/>
</dbReference>